<feature type="transmembrane region" description="Helical" evidence="1">
    <location>
        <begin position="141"/>
        <end position="163"/>
    </location>
</feature>
<sequence>MRSKHLPAFLPTLLALCLIIGSCANLRGTTGIAVALLAAAMLGTISLLAPAIAKWPLKWIVISMLLGALVMLGVQIALVNVMPVSVYHDPYRVIAQADHLAAGHWDWPTTYFGRYPNNVPLTYLLSRWLLLGQLVGLSTNAAVQLLSLIILDGFIALMLLTVWQMAHRKSLLLGTFAFLVLTPFAYTYYLQVFYSDLPMMLLLRKLQEQVSHPMARHREMNCYL</sequence>
<evidence type="ECO:0000256" key="1">
    <source>
        <dbReference type="SAM" id="Phobius"/>
    </source>
</evidence>
<evidence type="ECO:0008006" key="4">
    <source>
        <dbReference type="Google" id="ProtNLM"/>
    </source>
</evidence>
<keyword evidence="3" id="KW-1185">Reference proteome</keyword>
<accession>A0ABW4E2W2</accession>
<dbReference type="EMBL" id="JBHTON010000006">
    <property type="protein sequence ID" value="MFD1484267.1"/>
    <property type="molecule type" value="Genomic_DNA"/>
</dbReference>
<gene>
    <name evidence="2" type="ORF">ACFQ5J_03355</name>
</gene>
<keyword evidence="1" id="KW-0472">Membrane</keyword>
<comment type="caution">
    <text evidence="2">The sequence shown here is derived from an EMBL/GenBank/DDBJ whole genome shotgun (WGS) entry which is preliminary data.</text>
</comment>
<evidence type="ECO:0000313" key="2">
    <source>
        <dbReference type="EMBL" id="MFD1484267.1"/>
    </source>
</evidence>
<name>A0ABW4E2W2_9LACO</name>
<keyword evidence="1" id="KW-0812">Transmembrane</keyword>
<dbReference type="RefSeq" id="WP_125752310.1">
    <property type="nucleotide sequence ID" value="NZ_JBHTON010000006.1"/>
</dbReference>
<feature type="transmembrane region" description="Helical" evidence="1">
    <location>
        <begin position="170"/>
        <end position="190"/>
    </location>
</feature>
<evidence type="ECO:0000313" key="3">
    <source>
        <dbReference type="Proteomes" id="UP001597252"/>
    </source>
</evidence>
<protein>
    <recommendedName>
        <fullName evidence="4">Glycosyltransferase RgtA/B/C/D-like domain-containing protein</fullName>
    </recommendedName>
</protein>
<organism evidence="2 3">
    <name type="scientific">Lacticaseibacillus baoqingensis</name>
    <dbReference type="NCBI Taxonomy" id="2486013"/>
    <lineage>
        <taxon>Bacteria</taxon>
        <taxon>Bacillati</taxon>
        <taxon>Bacillota</taxon>
        <taxon>Bacilli</taxon>
        <taxon>Lactobacillales</taxon>
        <taxon>Lactobacillaceae</taxon>
        <taxon>Lacticaseibacillus</taxon>
    </lineage>
</organism>
<reference evidence="3" key="1">
    <citation type="journal article" date="2019" name="Int. J. Syst. Evol. Microbiol.">
        <title>The Global Catalogue of Microorganisms (GCM) 10K type strain sequencing project: providing services to taxonomists for standard genome sequencing and annotation.</title>
        <authorList>
            <consortium name="The Broad Institute Genomics Platform"/>
            <consortium name="The Broad Institute Genome Sequencing Center for Infectious Disease"/>
            <person name="Wu L."/>
            <person name="Ma J."/>
        </authorList>
    </citation>
    <scope>NUCLEOTIDE SEQUENCE [LARGE SCALE GENOMIC DNA]</scope>
    <source>
        <strain evidence="3">CCM 8903</strain>
    </source>
</reference>
<feature type="transmembrane region" description="Helical" evidence="1">
    <location>
        <begin position="59"/>
        <end position="82"/>
    </location>
</feature>
<proteinExistence type="predicted"/>
<dbReference type="Proteomes" id="UP001597252">
    <property type="component" value="Unassembled WGS sequence"/>
</dbReference>
<keyword evidence="1" id="KW-1133">Transmembrane helix</keyword>
<dbReference type="PROSITE" id="PS51257">
    <property type="entry name" value="PROKAR_LIPOPROTEIN"/>
    <property type="match status" value="1"/>
</dbReference>
<feature type="transmembrane region" description="Helical" evidence="1">
    <location>
        <begin position="33"/>
        <end position="52"/>
    </location>
</feature>